<dbReference type="RefSeq" id="WP_168774633.1">
    <property type="nucleotide sequence ID" value="NZ_JAABNR010000008.1"/>
</dbReference>
<sequence>MKKFLARVEQEAHRRAEYRRIRDEIAGLSWRDQLDIGINASDADQIARQMIYG</sequence>
<evidence type="ECO:0000313" key="2">
    <source>
        <dbReference type="Proteomes" id="UP001193501"/>
    </source>
</evidence>
<proteinExistence type="predicted"/>
<protein>
    <recommendedName>
        <fullName evidence="3">DUF1127 domain-containing protein</fullName>
    </recommendedName>
</protein>
<dbReference type="Proteomes" id="UP001193501">
    <property type="component" value="Unassembled WGS sequence"/>
</dbReference>
<comment type="caution">
    <text evidence="1">The sequence shown here is derived from an EMBL/GenBank/DDBJ whole genome shotgun (WGS) entry which is preliminary data.</text>
</comment>
<gene>
    <name evidence="1" type="ORF">GV832_09530</name>
</gene>
<evidence type="ECO:0000313" key="1">
    <source>
        <dbReference type="EMBL" id="NBZ87817.1"/>
    </source>
</evidence>
<evidence type="ECO:0008006" key="3">
    <source>
        <dbReference type="Google" id="ProtNLM"/>
    </source>
</evidence>
<accession>A0AAE5BV08</accession>
<name>A0AAE5BV08_9RHOB</name>
<organism evidence="1 2">
    <name type="scientific">Stagnihabitans tardus</name>
    <dbReference type="NCBI Taxonomy" id="2699202"/>
    <lineage>
        <taxon>Bacteria</taxon>
        <taxon>Pseudomonadati</taxon>
        <taxon>Pseudomonadota</taxon>
        <taxon>Alphaproteobacteria</taxon>
        <taxon>Rhodobacterales</taxon>
        <taxon>Paracoccaceae</taxon>
        <taxon>Stagnihabitans</taxon>
    </lineage>
</organism>
<dbReference type="AlphaFoldDB" id="A0AAE5BV08"/>
<reference evidence="1" key="1">
    <citation type="submission" date="2020-01" db="EMBL/GenBank/DDBJ databases">
        <authorList>
            <person name="Chen W.-M."/>
        </authorList>
    </citation>
    <scope>NUCLEOTIDE SEQUENCE</scope>
    <source>
        <strain evidence="1">CYK-10</strain>
    </source>
</reference>
<dbReference type="EMBL" id="JAABNR010000008">
    <property type="protein sequence ID" value="NBZ87817.1"/>
    <property type="molecule type" value="Genomic_DNA"/>
</dbReference>
<keyword evidence="2" id="KW-1185">Reference proteome</keyword>